<dbReference type="Pfam" id="PF02585">
    <property type="entry name" value="PIG-L"/>
    <property type="match status" value="1"/>
</dbReference>
<proteinExistence type="predicted"/>
<accession>A0A239J902</accession>
<dbReference type="Proteomes" id="UP000198373">
    <property type="component" value="Unassembled WGS sequence"/>
</dbReference>
<reference evidence="3" key="1">
    <citation type="submission" date="2017-06" db="EMBL/GenBank/DDBJ databases">
        <authorList>
            <person name="Varghese N."/>
            <person name="Submissions S."/>
        </authorList>
    </citation>
    <scope>NUCLEOTIDE SEQUENCE [LARGE SCALE GENOMIC DNA]</scope>
    <source>
        <strain evidence="3">DSM 46839</strain>
    </source>
</reference>
<dbReference type="GO" id="GO:0016811">
    <property type="term" value="F:hydrolase activity, acting on carbon-nitrogen (but not peptide) bonds, in linear amides"/>
    <property type="evidence" value="ECO:0007669"/>
    <property type="project" value="TreeGrafter"/>
</dbReference>
<gene>
    <name evidence="2" type="ORF">SAMN06893096_11344</name>
</gene>
<dbReference type="InterPro" id="IPR003737">
    <property type="entry name" value="GlcNAc_PI_deacetylase-related"/>
</dbReference>
<evidence type="ECO:0000313" key="2">
    <source>
        <dbReference type="EMBL" id="SNT02112.1"/>
    </source>
</evidence>
<keyword evidence="1" id="KW-0862">Zinc</keyword>
<dbReference type="OrthoDB" id="3514174at2"/>
<organism evidence="2 3">
    <name type="scientific">Geodermatophilus pulveris</name>
    <dbReference type="NCBI Taxonomy" id="1564159"/>
    <lineage>
        <taxon>Bacteria</taxon>
        <taxon>Bacillati</taxon>
        <taxon>Actinomycetota</taxon>
        <taxon>Actinomycetes</taxon>
        <taxon>Geodermatophilales</taxon>
        <taxon>Geodermatophilaceae</taxon>
        <taxon>Geodermatophilus</taxon>
    </lineage>
</organism>
<dbReference type="AlphaFoldDB" id="A0A239J902"/>
<dbReference type="SUPFAM" id="SSF102588">
    <property type="entry name" value="LmbE-like"/>
    <property type="match status" value="1"/>
</dbReference>
<dbReference type="PANTHER" id="PTHR12993:SF30">
    <property type="entry name" value="N-ACETYL-ALPHA-D-GLUCOSAMINYL L-MALATE DEACETYLASE 1"/>
    <property type="match status" value="1"/>
</dbReference>
<dbReference type="Gene3D" id="3.40.50.10320">
    <property type="entry name" value="LmbE-like"/>
    <property type="match status" value="1"/>
</dbReference>
<name>A0A239J902_9ACTN</name>
<evidence type="ECO:0000256" key="1">
    <source>
        <dbReference type="ARBA" id="ARBA00022833"/>
    </source>
</evidence>
<dbReference type="GO" id="GO:0016137">
    <property type="term" value="P:glycoside metabolic process"/>
    <property type="evidence" value="ECO:0007669"/>
    <property type="project" value="UniProtKB-ARBA"/>
</dbReference>
<evidence type="ECO:0000313" key="3">
    <source>
        <dbReference type="Proteomes" id="UP000198373"/>
    </source>
</evidence>
<dbReference type="InterPro" id="IPR024078">
    <property type="entry name" value="LmbE-like_dom_sf"/>
</dbReference>
<dbReference type="PANTHER" id="PTHR12993">
    <property type="entry name" value="N-ACETYLGLUCOSAMINYL-PHOSPHATIDYLINOSITOL DE-N-ACETYLASE-RELATED"/>
    <property type="match status" value="1"/>
</dbReference>
<dbReference type="RefSeq" id="WP_089307359.1">
    <property type="nucleotide sequence ID" value="NZ_FZOO01000013.1"/>
</dbReference>
<protein>
    <submittedName>
        <fullName evidence="2">N-acetylglucosaminyl deacetylase, LmbE family</fullName>
    </submittedName>
</protein>
<dbReference type="EMBL" id="FZOO01000013">
    <property type="protein sequence ID" value="SNT02112.1"/>
    <property type="molecule type" value="Genomic_DNA"/>
</dbReference>
<sequence>MIGLAPPGARLDILCVGAHPDDIEIGCGGTLLGLVGRPATTVAGLVLTGSPERREEAGAALPEFFPDATVRALDLPDGRLPAHWDAVKDALEECAAERRPTVVMAPRADDAHQDHRLLGELVSTVWRDALILHYEIPKWDGDFRSPNVYVRLTESDARRKVELLSRCFPSQVAREWWDDELFSGVMRLRGMESRSRYAEGFVCDKLLLDLDAGSTG</sequence>
<keyword evidence="3" id="KW-1185">Reference proteome</keyword>